<sequence length="90" mass="10429">MATGFCSINTCLVLNRRSDSIFRHFPSSYPTSWSTQKRSSIRTMKCRCQSTGTDEPKTKVHSFDNASNLLTNLLEWWENWVNAYCRRGSD</sequence>
<keyword evidence="2" id="KW-1185">Reference proteome</keyword>
<name>A0A3Q7JLS9_SOLLC</name>
<proteinExistence type="predicted"/>
<reference evidence="1" key="2">
    <citation type="submission" date="2019-01" db="UniProtKB">
        <authorList>
            <consortium name="EnsemblPlants"/>
        </authorList>
    </citation>
    <scope>IDENTIFICATION</scope>
    <source>
        <strain evidence="1">cv. Heinz 1706</strain>
    </source>
</reference>
<reference evidence="1" key="1">
    <citation type="journal article" date="2012" name="Nature">
        <title>The tomato genome sequence provides insights into fleshy fruit evolution.</title>
        <authorList>
            <consortium name="Tomato Genome Consortium"/>
        </authorList>
    </citation>
    <scope>NUCLEOTIDE SEQUENCE [LARGE SCALE GENOMIC DNA]</scope>
    <source>
        <strain evidence="1">cv. Heinz 1706</strain>
    </source>
</reference>
<dbReference type="Gramene" id="Solyc11g040224.1.1">
    <property type="protein sequence ID" value="Solyc11g040224.1.1"/>
    <property type="gene ID" value="Solyc11g040224.1"/>
</dbReference>
<evidence type="ECO:0000313" key="2">
    <source>
        <dbReference type="Proteomes" id="UP000004994"/>
    </source>
</evidence>
<dbReference type="Proteomes" id="UP000004994">
    <property type="component" value="Chromosome 11"/>
</dbReference>
<protein>
    <submittedName>
        <fullName evidence="1">Uncharacterized protein</fullName>
    </submittedName>
</protein>
<evidence type="ECO:0000313" key="1">
    <source>
        <dbReference type="EnsemblPlants" id="Solyc11g040224.1.1"/>
    </source>
</evidence>
<accession>A0A3Q7JLS9</accession>
<dbReference type="InParanoid" id="A0A3Q7JLS9"/>
<dbReference type="AlphaFoldDB" id="A0A3Q7JLS9"/>
<dbReference type="EnsemblPlants" id="Solyc11g040224.1.1">
    <property type="protein sequence ID" value="Solyc11g040224.1.1"/>
    <property type="gene ID" value="Solyc11g040224.1"/>
</dbReference>
<organism evidence="1">
    <name type="scientific">Solanum lycopersicum</name>
    <name type="common">Tomato</name>
    <name type="synonym">Lycopersicon esculentum</name>
    <dbReference type="NCBI Taxonomy" id="4081"/>
    <lineage>
        <taxon>Eukaryota</taxon>
        <taxon>Viridiplantae</taxon>
        <taxon>Streptophyta</taxon>
        <taxon>Embryophyta</taxon>
        <taxon>Tracheophyta</taxon>
        <taxon>Spermatophyta</taxon>
        <taxon>Magnoliopsida</taxon>
        <taxon>eudicotyledons</taxon>
        <taxon>Gunneridae</taxon>
        <taxon>Pentapetalae</taxon>
        <taxon>asterids</taxon>
        <taxon>lamiids</taxon>
        <taxon>Solanales</taxon>
        <taxon>Solanaceae</taxon>
        <taxon>Solanoideae</taxon>
        <taxon>Solaneae</taxon>
        <taxon>Solanum</taxon>
        <taxon>Solanum subgen. Lycopersicon</taxon>
    </lineage>
</organism>